<evidence type="ECO:0000256" key="1">
    <source>
        <dbReference type="SAM" id="MobiDB-lite"/>
    </source>
</evidence>
<geneLocation type="plasmid" evidence="2">
    <name>p4M18F</name>
</geneLocation>
<proteinExistence type="predicted"/>
<keyword evidence="2" id="KW-0614">Plasmid</keyword>
<name>A0A6G6AL45_ECOLX</name>
<sequence>MMSDLQKAVIDQNSRSPSSREKGKIRCGMTVLTPSVFVKYIE</sequence>
<accession>A0A6G6AL45</accession>
<organism evidence="2">
    <name type="scientific">Escherichia coli</name>
    <dbReference type="NCBI Taxonomy" id="562"/>
    <lineage>
        <taxon>Bacteria</taxon>
        <taxon>Pseudomonadati</taxon>
        <taxon>Pseudomonadota</taxon>
        <taxon>Gammaproteobacteria</taxon>
        <taxon>Enterobacterales</taxon>
        <taxon>Enterobacteriaceae</taxon>
        <taxon>Escherichia</taxon>
    </lineage>
</organism>
<feature type="region of interest" description="Disordered" evidence="1">
    <location>
        <begin position="1"/>
        <end position="24"/>
    </location>
</feature>
<dbReference type="AlphaFoldDB" id="A0A6G6AL45"/>
<reference evidence="2" key="1">
    <citation type="submission" date="2019-08" db="EMBL/GenBank/DDBJ databases">
        <authorList>
            <person name="Yao H."/>
        </authorList>
    </citation>
    <scope>NUCLEOTIDE SEQUENCE</scope>
    <source>
        <strain evidence="2">4M18F</strain>
        <plasmid evidence="2">p4M18F</plasmid>
    </source>
</reference>
<evidence type="ECO:0000313" key="2">
    <source>
        <dbReference type="EMBL" id="QID22466.1"/>
    </source>
</evidence>
<protein>
    <submittedName>
        <fullName evidence="2">Uncharacterized protein</fullName>
    </submittedName>
</protein>
<dbReference type="EMBL" id="MN256757">
    <property type="protein sequence ID" value="QID22466.1"/>
    <property type="molecule type" value="Genomic_DNA"/>
</dbReference>